<proteinExistence type="predicted"/>
<dbReference type="OrthoDB" id="323616at2759"/>
<accession>A0A1R2BN49</accession>
<dbReference type="InterPro" id="IPR036641">
    <property type="entry name" value="HPT_dom_sf"/>
</dbReference>
<name>A0A1R2BN49_9CILI</name>
<dbReference type="GO" id="GO:0000160">
    <property type="term" value="P:phosphorelay signal transduction system"/>
    <property type="evidence" value="ECO:0007669"/>
    <property type="project" value="InterPro"/>
</dbReference>
<dbReference type="AlphaFoldDB" id="A0A1R2BN49"/>
<evidence type="ECO:0000313" key="1">
    <source>
        <dbReference type="EMBL" id="OMJ78176.1"/>
    </source>
</evidence>
<comment type="caution">
    <text evidence="1">The sequence shown here is derived from an EMBL/GenBank/DDBJ whole genome shotgun (WGS) entry which is preliminary data.</text>
</comment>
<protein>
    <submittedName>
        <fullName evidence="1">Uncharacterized protein</fullName>
    </submittedName>
</protein>
<organism evidence="1 2">
    <name type="scientific">Stentor coeruleus</name>
    <dbReference type="NCBI Taxonomy" id="5963"/>
    <lineage>
        <taxon>Eukaryota</taxon>
        <taxon>Sar</taxon>
        <taxon>Alveolata</taxon>
        <taxon>Ciliophora</taxon>
        <taxon>Postciliodesmatophora</taxon>
        <taxon>Heterotrichea</taxon>
        <taxon>Heterotrichida</taxon>
        <taxon>Stentoridae</taxon>
        <taxon>Stentor</taxon>
    </lineage>
</organism>
<keyword evidence="2" id="KW-1185">Reference proteome</keyword>
<dbReference type="EMBL" id="MPUH01000535">
    <property type="protein sequence ID" value="OMJ78176.1"/>
    <property type="molecule type" value="Genomic_DNA"/>
</dbReference>
<sequence>MYIPSPIHNMEENSFINFDEGRKFISNDLFQLQADPMLLYKDNQNEHQFLLKRFYEVELQSSKKSLQDACAKKDRKELNRKARTLKITSSYIGAVTCGKLSERLELLCADWKVPEKRILDSADELMNHLDCLHKYLSNYFNCEAGRNALKIKSESGAGSSCDRDFKEETSTSTKKSLVPPKSRLMGIDFSCYYEDDEIDTLDDFSNQWRCIVI</sequence>
<dbReference type="SUPFAM" id="SSF47226">
    <property type="entry name" value="Histidine-containing phosphotransfer domain, HPT domain"/>
    <property type="match status" value="1"/>
</dbReference>
<dbReference type="Proteomes" id="UP000187209">
    <property type="component" value="Unassembled WGS sequence"/>
</dbReference>
<gene>
    <name evidence="1" type="ORF">SteCoe_22068</name>
</gene>
<reference evidence="1 2" key="1">
    <citation type="submission" date="2016-11" db="EMBL/GenBank/DDBJ databases">
        <title>The macronuclear genome of Stentor coeruleus: a giant cell with tiny introns.</title>
        <authorList>
            <person name="Slabodnick M."/>
            <person name="Ruby J.G."/>
            <person name="Reiff S.B."/>
            <person name="Swart E.C."/>
            <person name="Gosai S."/>
            <person name="Prabakaran S."/>
            <person name="Witkowska E."/>
            <person name="Larue G.E."/>
            <person name="Fisher S."/>
            <person name="Freeman R.M."/>
            <person name="Gunawardena J."/>
            <person name="Chu W."/>
            <person name="Stover N.A."/>
            <person name="Gregory B.D."/>
            <person name="Nowacki M."/>
            <person name="Derisi J."/>
            <person name="Roy S.W."/>
            <person name="Marshall W.F."/>
            <person name="Sood P."/>
        </authorList>
    </citation>
    <scope>NUCLEOTIDE SEQUENCE [LARGE SCALE GENOMIC DNA]</scope>
    <source>
        <strain evidence="1">WM001</strain>
    </source>
</reference>
<dbReference type="Gene3D" id="1.20.120.160">
    <property type="entry name" value="HPT domain"/>
    <property type="match status" value="1"/>
</dbReference>
<evidence type="ECO:0000313" key="2">
    <source>
        <dbReference type="Proteomes" id="UP000187209"/>
    </source>
</evidence>